<dbReference type="EMBL" id="CZQD01000001">
    <property type="protein sequence ID" value="CUS55426.1"/>
    <property type="molecule type" value="Genomic_DNA"/>
</dbReference>
<dbReference type="Pfam" id="PF00440">
    <property type="entry name" value="TetR_N"/>
    <property type="match status" value="1"/>
</dbReference>
<dbReference type="PRINTS" id="PR00455">
    <property type="entry name" value="HTHTETR"/>
</dbReference>
<keyword evidence="1" id="KW-0238">DNA-binding</keyword>
<dbReference type="PANTHER" id="PTHR30055">
    <property type="entry name" value="HTH-TYPE TRANSCRIPTIONAL REGULATOR RUTR"/>
    <property type="match status" value="1"/>
</dbReference>
<name>A0A161K6U8_9ZZZZ</name>
<dbReference type="GO" id="GO:0000976">
    <property type="term" value="F:transcription cis-regulatory region binding"/>
    <property type="evidence" value="ECO:0007669"/>
    <property type="project" value="TreeGrafter"/>
</dbReference>
<dbReference type="Gene3D" id="1.10.357.10">
    <property type="entry name" value="Tetracycline Repressor, domain 2"/>
    <property type="match status" value="1"/>
</dbReference>
<gene>
    <name evidence="3" type="ORF">MGWOODY_Hyp1673</name>
</gene>
<organism evidence="3">
    <name type="scientific">hydrothermal vent metagenome</name>
    <dbReference type="NCBI Taxonomy" id="652676"/>
    <lineage>
        <taxon>unclassified sequences</taxon>
        <taxon>metagenomes</taxon>
        <taxon>ecological metagenomes</taxon>
    </lineage>
</organism>
<evidence type="ECO:0000256" key="1">
    <source>
        <dbReference type="ARBA" id="ARBA00023125"/>
    </source>
</evidence>
<proteinExistence type="predicted"/>
<sequence length="193" mass="21639">MSSENLETREKIMRATWKLLEESGGSGVRMSDIAKAAGISRQAVYLHFLTRADLLTGTARYMDEVRNIDERLAASRKAKGTDRLDLWVEAWGNYIPEIHGVGRALIAMRDTDDAAAAAWNDRMQAVRHGCEAAVMALKAADRLMPDYSVEQATDLLWALLSVEVWEKLRFECGWSQAVYITTVQKMARDSLVS</sequence>
<evidence type="ECO:0000259" key="2">
    <source>
        <dbReference type="PROSITE" id="PS50977"/>
    </source>
</evidence>
<protein>
    <submittedName>
        <fullName evidence="3">Transcriptional regulator, TetR family</fullName>
    </submittedName>
</protein>
<accession>A0A161K6U8</accession>
<reference evidence="3" key="1">
    <citation type="submission" date="2015-10" db="EMBL/GenBank/DDBJ databases">
        <authorList>
            <person name="Gilbert D.G."/>
        </authorList>
    </citation>
    <scope>NUCLEOTIDE SEQUENCE</scope>
</reference>
<dbReference type="AlphaFoldDB" id="A0A161K6U8"/>
<dbReference type="InterPro" id="IPR009057">
    <property type="entry name" value="Homeodomain-like_sf"/>
</dbReference>
<evidence type="ECO:0000313" key="3">
    <source>
        <dbReference type="EMBL" id="CUS55426.1"/>
    </source>
</evidence>
<dbReference type="SUPFAM" id="SSF46689">
    <property type="entry name" value="Homeodomain-like"/>
    <property type="match status" value="1"/>
</dbReference>
<dbReference type="InterPro" id="IPR050109">
    <property type="entry name" value="HTH-type_TetR-like_transc_reg"/>
</dbReference>
<dbReference type="PROSITE" id="PS50977">
    <property type="entry name" value="HTH_TETR_2"/>
    <property type="match status" value="1"/>
</dbReference>
<dbReference type="GO" id="GO:0003700">
    <property type="term" value="F:DNA-binding transcription factor activity"/>
    <property type="evidence" value="ECO:0007669"/>
    <property type="project" value="TreeGrafter"/>
</dbReference>
<dbReference type="InterPro" id="IPR001647">
    <property type="entry name" value="HTH_TetR"/>
</dbReference>
<dbReference type="PANTHER" id="PTHR30055:SF223">
    <property type="entry name" value="HTH-TYPE TRANSCRIPTIONAL REGULATOR UIDR"/>
    <property type="match status" value="1"/>
</dbReference>
<feature type="domain" description="HTH tetR-type" evidence="2">
    <location>
        <begin position="6"/>
        <end position="66"/>
    </location>
</feature>